<feature type="compositionally biased region" description="Basic and acidic residues" evidence="1">
    <location>
        <begin position="739"/>
        <end position="754"/>
    </location>
</feature>
<evidence type="ECO:0000256" key="1">
    <source>
        <dbReference type="SAM" id="MobiDB-lite"/>
    </source>
</evidence>
<evidence type="ECO:0000313" key="2">
    <source>
        <dbReference type="EMBL" id="KAJ7692014.1"/>
    </source>
</evidence>
<proteinExistence type="predicted"/>
<dbReference type="Proteomes" id="UP001215598">
    <property type="component" value="Unassembled WGS sequence"/>
</dbReference>
<gene>
    <name evidence="2" type="ORF">B0H16DRAFT_1486582</name>
</gene>
<comment type="caution">
    <text evidence="2">The sequence shown here is derived from an EMBL/GenBank/DDBJ whole genome shotgun (WGS) entry which is preliminary data.</text>
</comment>
<feature type="region of interest" description="Disordered" evidence="1">
    <location>
        <begin position="371"/>
        <end position="392"/>
    </location>
</feature>
<feature type="compositionally biased region" description="Basic and acidic residues" evidence="1">
    <location>
        <begin position="301"/>
        <end position="317"/>
    </location>
</feature>
<feature type="compositionally biased region" description="Basic and acidic residues" evidence="1">
    <location>
        <begin position="527"/>
        <end position="539"/>
    </location>
</feature>
<protein>
    <submittedName>
        <fullName evidence="2">Uncharacterized protein</fullName>
    </submittedName>
</protein>
<dbReference type="EMBL" id="JARKIB010000785">
    <property type="protein sequence ID" value="KAJ7692014.1"/>
    <property type="molecule type" value="Genomic_DNA"/>
</dbReference>
<evidence type="ECO:0000313" key="3">
    <source>
        <dbReference type="Proteomes" id="UP001215598"/>
    </source>
</evidence>
<feature type="compositionally biased region" description="Polar residues" evidence="1">
    <location>
        <begin position="374"/>
        <end position="387"/>
    </location>
</feature>
<feature type="region of interest" description="Disordered" evidence="1">
    <location>
        <begin position="731"/>
        <end position="754"/>
    </location>
</feature>
<name>A0AAD7DIF4_9AGAR</name>
<feature type="region of interest" description="Disordered" evidence="1">
    <location>
        <begin position="584"/>
        <end position="605"/>
    </location>
</feature>
<keyword evidence="3" id="KW-1185">Reference proteome</keyword>
<feature type="region of interest" description="Disordered" evidence="1">
    <location>
        <begin position="433"/>
        <end position="469"/>
    </location>
</feature>
<sequence length="888" mass="94782">MTVPWCGAVSSVTFFSPTLFSGILRSSTPCPVGVACPFFLVVNTDPRRHHSLITFVTGFYAASPHAAGLAPPALCVGNAPWGRYALKMQCFTQGSMQPLRTSLVSRWPPSSSATRLAGDMQLKYRDTQSFRVGSYAPPYGGNLPSAAFFVGNAPRGRYAAKMSRYLECYAAPPYGGNLPPAVFIVGNILSPGRTVQYILSHRPSRVAYRQWPCLQDSTKSIDRGLGYNRLSAGTRAKHPVLACPRSRFPLHSPPPAAYPTLPTPFAESASSKTASRAQLEMVLRMRAFVDVSTTGSRRSAHRVEERQIRAGESEADAKPEALALKAELIPGEDGELRRALAREREEGGFGVDGLNGFCTRQRTMGGARAIKGGTSRTSILGSENRGGNSDIDMRRNWASEASESMTILSLISSTASPPRSRLGISRAYSPFRQSTSSHSSAVNGVSRASSRACPSTSAAPGPSSHLPHVAQGHLPRPACGVLVKSPSALLLLVAVDIPSCARARAVLTSPGVPTSRKAPSPSYAASSEEKGRGWKDERTTPSGLSRLDEDDTGIAGPIPRGSVVGGGGRWGGIGGAGAVEGDVGNQVGRVGGGEAGAKGGDDQKWKEQEKLDLENDVGSSTMKALYYMLREDYITIPAAQGRRRDESRAVFGKGDAIMSKTAPDVGLARRKEKNGGTYMRTGSPMAVAKARNWEVAKARNWVTRARNEDPRSANFQYSQWVIPQLGQRRRSAGASHLRPKWDKCSGKGRTEGGEKIKEKELTKAVLVACSEGEEPKMDKARALAPAVLAAAAAEVGSDAEFHPQGVQELRTGDSVTPKVLESRCLDLRAAVDIAVWTVARVKAGIIDVVFDLLLGGGPPANVTQCLCAGHVEAESGLLRPMRTRRGRE</sequence>
<feature type="region of interest" description="Disordered" evidence="1">
    <location>
        <begin position="298"/>
        <end position="317"/>
    </location>
</feature>
<dbReference type="AlphaFoldDB" id="A0AAD7DIF4"/>
<feature type="compositionally biased region" description="Polar residues" evidence="1">
    <location>
        <begin position="433"/>
        <end position="458"/>
    </location>
</feature>
<feature type="compositionally biased region" description="Gly residues" evidence="1">
    <location>
        <begin position="589"/>
        <end position="598"/>
    </location>
</feature>
<feature type="region of interest" description="Disordered" evidence="1">
    <location>
        <begin position="508"/>
        <end position="567"/>
    </location>
</feature>
<organism evidence="2 3">
    <name type="scientific">Mycena metata</name>
    <dbReference type="NCBI Taxonomy" id="1033252"/>
    <lineage>
        <taxon>Eukaryota</taxon>
        <taxon>Fungi</taxon>
        <taxon>Dikarya</taxon>
        <taxon>Basidiomycota</taxon>
        <taxon>Agaricomycotina</taxon>
        <taxon>Agaricomycetes</taxon>
        <taxon>Agaricomycetidae</taxon>
        <taxon>Agaricales</taxon>
        <taxon>Marasmiineae</taxon>
        <taxon>Mycenaceae</taxon>
        <taxon>Mycena</taxon>
    </lineage>
</organism>
<reference evidence="2" key="1">
    <citation type="submission" date="2023-03" db="EMBL/GenBank/DDBJ databases">
        <title>Massive genome expansion in bonnet fungi (Mycena s.s.) driven by repeated elements and novel gene families across ecological guilds.</title>
        <authorList>
            <consortium name="Lawrence Berkeley National Laboratory"/>
            <person name="Harder C.B."/>
            <person name="Miyauchi S."/>
            <person name="Viragh M."/>
            <person name="Kuo A."/>
            <person name="Thoen E."/>
            <person name="Andreopoulos B."/>
            <person name="Lu D."/>
            <person name="Skrede I."/>
            <person name="Drula E."/>
            <person name="Henrissat B."/>
            <person name="Morin E."/>
            <person name="Kohler A."/>
            <person name="Barry K."/>
            <person name="LaButti K."/>
            <person name="Morin E."/>
            <person name="Salamov A."/>
            <person name="Lipzen A."/>
            <person name="Mereny Z."/>
            <person name="Hegedus B."/>
            <person name="Baldrian P."/>
            <person name="Stursova M."/>
            <person name="Weitz H."/>
            <person name="Taylor A."/>
            <person name="Grigoriev I.V."/>
            <person name="Nagy L.G."/>
            <person name="Martin F."/>
            <person name="Kauserud H."/>
        </authorList>
    </citation>
    <scope>NUCLEOTIDE SEQUENCE</scope>
    <source>
        <strain evidence="2">CBHHK182m</strain>
    </source>
</reference>
<accession>A0AAD7DIF4</accession>